<keyword evidence="1" id="KW-1133">Transmembrane helix</keyword>
<feature type="transmembrane region" description="Helical" evidence="1">
    <location>
        <begin position="95"/>
        <end position="116"/>
    </location>
</feature>
<dbReference type="Proteomes" id="UP000008237">
    <property type="component" value="Unassembled WGS sequence"/>
</dbReference>
<evidence type="ECO:0000313" key="3">
    <source>
        <dbReference type="Proteomes" id="UP000008237"/>
    </source>
</evidence>
<feature type="non-terminal residue" evidence="2">
    <location>
        <position position="1"/>
    </location>
</feature>
<dbReference type="OMA" id="ESANCAK"/>
<feature type="transmembrane region" description="Helical" evidence="1">
    <location>
        <begin position="12"/>
        <end position="32"/>
    </location>
</feature>
<reference evidence="2 3" key="1">
    <citation type="journal article" date="2010" name="Science">
        <title>Genomic comparison of the ants Camponotus floridanus and Harpegnathos saltator.</title>
        <authorList>
            <person name="Bonasio R."/>
            <person name="Zhang G."/>
            <person name="Ye C."/>
            <person name="Mutti N.S."/>
            <person name="Fang X."/>
            <person name="Qin N."/>
            <person name="Donahue G."/>
            <person name="Yang P."/>
            <person name="Li Q."/>
            <person name="Li C."/>
            <person name="Zhang P."/>
            <person name="Huang Z."/>
            <person name="Berger S.L."/>
            <person name="Reinberg D."/>
            <person name="Wang J."/>
            <person name="Liebig J."/>
        </authorList>
    </citation>
    <scope>NUCLEOTIDE SEQUENCE [LARGE SCALE GENOMIC DNA]</scope>
    <source>
        <strain evidence="2 3">R22 G/1</strain>
    </source>
</reference>
<proteinExistence type="predicted"/>
<name>E2BHM0_HARSA</name>
<accession>E2BHM0</accession>
<dbReference type="InParanoid" id="E2BHM0"/>
<dbReference type="EMBL" id="GL448317">
    <property type="protein sequence ID" value="EFN84804.1"/>
    <property type="molecule type" value="Genomic_DNA"/>
</dbReference>
<protein>
    <submittedName>
        <fullName evidence="2">Nose resistant to fluoxetine protein 6</fullName>
    </submittedName>
</protein>
<feature type="transmembrane region" description="Helical" evidence="1">
    <location>
        <begin position="68"/>
        <end position="88"/>
    </location>
</feature>
<feature type="transmembrane region" description="Helical" evidence="1">
    <location>
        <begin position="141"/>
        <end position="162"/>
    </location>
</feature>
<sequence>VIYIIYRLTPLYATIIGFYIWIFPLLGSGPFWDKVVEESANCAKNWWINLLYINNYVATSELCVIHGWYLAADFQLFVCSQFVIYAFWRMPRKMGYPFLGILLLISSTVSFVATYVNDAPSVVRFTPYVTMIEEVAEFKMYYIKTHMCISGYLVGIIAGAILHDHKGNTWRLSKVCEYVLYF</sequence>
<dbReference type="PANTHER" id="PTHR11161">
    <property type="entry name" value="O-ACYLTRANSFERASE"/>
    <property type="match status" value="1"/>
</dbReference>
<dbReference type="AlphaFoldDB" id="E2BHM0"/>
<dbReference type="OrthoDB" id="10006435at2759"/>
<organism evidence="3">
    <name type="scientific">Harpegnathos saltator</name>
    <name type="common">Jerdon's jumping ant</name>
    <dbReference type="NCBI Taxonomy" id="610380"/>
    <lineage>
        <taxon>Eukaryota</taxon>
        <taxon>Metazoa</taxon>
        <taxon>Ecdysozoa</taxon>
        <taxon>Arthropoda</taxon>
        <taxon>Hexapoda</taxon>
        <taxon>Insecta</taxon>
        <taxon>Pterygota</taxon>
        <taxon>Neoptera</taxon>
        <taxon>Endopterygota</taxon>
        <taxon>Hymenoptera</taxon>
        <taxon>Apocrita</taxon>
        <taxon>Aculeata</taxon>
        <taxon>Formicoidea</taxon>
        <taxon>Formicidae</taxon>
        <taxon>Ponerinae</taxon>
        <taxon>Ponerini</taxon>
        <taxon>Harpegnathos</taxon>
    </lineage>
</organism>
<keyword evidence="3" id="KW-1185">Reference proteome</keyword>
<dbReference type="InterPro" id="IPR052728">
    <property type="entry name" value="O2_lipid_transport_reg"/>
</dbReference>
<dbReference type="PANTHER" id="PTHR11161:SF0">
    <property type="entry name" value="O-ACYLTRANSFERASE LIKE PROTEIN"/>
    <property type="match status" value="1"/>
</dbReference>
<evidence type="ECO:0000256" key="1">
    <source>
        <dbReference type="SAM" id="Phobius"/>
    </source>
</evidence>
<keyword evidence="1" id="KW-0812">Transmembrane</keyword>
<gene>
    <name evidence="2" type="ORF">EAI_08045</name>
</gene>
<evidence type="ECO:0000313" key="2">
    <source>
        <dbReference type="EMBL" id="EFN84804.1"/>
    </source>
</evidence>
<keyword evidence="1" id="KW-0472">Membrane</keyword>